<dbReference type="Proteomes" id="UP001225378">
    <property type="component" value="Chromosome"/>
</dbReference>
<keyword evidence="2" id="KW-1185">Reference proteome</keyword>
<organism evidence="1 2">
    <name type="scientific">Methylomarinum roseum</name>
    <dbReference type="NCBI Taxonomy" id="3067653"/>
    <lineage>
        <taxon>Bacteria</taxon>
        <taxon>Pseudomonadati</taxon>
        <taxon>Pseudomonadota</taxon>
        <taxon>Gammaproteobacteria</taxon>
        <taxon>Methylococcales</taxon>
        <taxon>Methylococcaceae</taxon>
        <taxon>Methylomarinum</taxon>
    </lineage>
</organism>
<gene>
    <name evidence="1" type="ORF">Q9L42_014200</name>
</gene>
<dbReference type="AlphaFoldDB" id="A0AAU7NSB6"/>
<sequence length="88" mass="9950">MPKSIQVKIVDHPDKLINKAKQEAKKNGIQFLGDADRGIIRGFGIEADYVLQDELLTVTVFRKPMLLPWAKVEQKVRTFVDTGASRIN</sequence>
<name>A0AAU7NSB6_9GAMM</name>
<evidence type="ECO:0000313" key="1">
    <source>
        <dbReference type="EMBL" id="XBS19506.1"/>
    </source>
</evidence>
<proteinExistence type="predicted"/>
<dbReference type="KEGG" id="mech:Q9L42_014200"/>
<evidence type="ECO:0000313" key="2">
    <source>
        <dbReference type="Proteomes" id="UP001225378"/>
    </source>
</evidence>
<dbReference type="RefSeq" id="WP_305907746.1">
    <property type="nucleotide sequence ID" value="NZ_CP157743.1"/>
</dbReference>
<protein>
    <submittedName>
        <fullName evidence="1">Uncharacterized protein</fullName>
    </submittedName>
</protein>
<reference evidence="1 2" key="1">
    <citation type="journal article" date="2024" name="Microbiology">
        <title>Methylomarinum rosea sp. nov., a novel halophilic methanotrophic bacterium from the hypersaline Lake Elton.</title>
        <authorList>
            <person name="Suleimanov R.Z."/>
            <person name="Oshkin I.Y."/>
            <person name="Danilova O.V."/>
            <person name="Suzina N.E."/>
            <person name="Dedysh S.N."/>
        </authorList>
    </citation>
    <scope>NUCLEOTIDE SEQUENCE [LARGE SCALE GENOMIC DNA]</scope>
    <source>
        <strain evidence="1 2">Ch1-1</strain>
    </source>
</reference>
<accession>A0AAU7NSB6</accession>
<dbReference type="EMBL" id="CP157743">
    <property type="protein sequence ID" value="XBS19506.1"/>
    <property type="molecule type" value="Genomic_DNA"/>
</dbReference>